<dbReference type="OrthoDB" id="9775391at2"/>
<name>A0A5C5XBY5_9PLAN</name>
<dbReference type="InterPro" id="IPR036849">
    <property type="entry name" value="Enolase-like_C_sf"/>
</dbReference>
<dbReference type="Gene3D" id="3.20.20.120">
    <property type="entry name" value="Enolase-like C-terminal domain"/>
    <property type="match status" value="1"/>
</dbReference>
<dbReference type="EMBL" id="SJPG01000001">
    <property type="protein sequence ID" value="TWT59803.1"/>
    <property type="molecule type" value="Genomic_DNA"/>
</dbReference>
<keyword evidence="3" id="KW-1185">Reference proteome</keyword>
<feature type="region of interest" description="Disordered" evidence="1">
    <location>
        <begin position="71"/>
        <end position="95"/>
    </location>
</feature>
<gene>
    <name evidence="2" type="ORF">Pan54_05130</name>
</gene>
<organism evidence="2 3">
    <name type="scientific">Rubinisphaera italica</name>
    <dbReference type="NCBI Taxonomy" id="2527969"/>
    <lineage>
        <taxon>Bacteria</taxon>
        <taxon>Pseudomonadati</taxon>
        <taxon>Planctomycetota</taxon>
        <taxon>Planctomycetia</taxon>
        <taxon>Planctomycetales</taxon>
        <taxon>Planctomycetaceae</taxon>
        <taxon>Rubinisphaera</taxon>
    </lineage>
</organism>
<sequence>MASILNSANVRELTPAFRMLNKANQFGLRKMAGCMVESNVTFSAGAQLLPLLDYADLDGDVLLAENPATGVEKKQGGFSPPSELSCETRLNQQRI</sequence>
<evidence type="ECO:0000256" key="1">
    <source>
        <dbReference type="SAM" id="MobiDB-lite"/>
    </source>
</evidence>
<dbReference type="Proteomes" id="UP000316095">
    <property type="component" value="Unassembled WGS sequence"/>
</dbReference>
<evidence type="ECO:0000313" key="2">
    <source>
        <dbReference type="EMBL" id="TWT59803.1"/>
    </source>
</evidence>
<protein>
    <submittedName>
        <fullName evidence="2">Uncharacterized protein</fullName>
    </submittedName>
</protein>
<evidence type="ECO:0000313" key="3">
    <source>
        <dbReference type="Proteomes" id="UP000316095"/>
    </source>
</evidence>
<dbReference type="RefSeq" id="WP_146501993.1">
    <property type="nucleotide sequence ID" value="NZ_SJPG01000001.1"/>
</dbReference>
<accession>A0A5C5XBY5</accession>
<dbReference type="AlphaFoldDB" id="A0A5C5XBY5"/>
<proteinExistence type="predicted"/>
<reference evidence="2 3" key="1">
    <citation type="submission" date="2019-02" db="EMBL/GenBank/DDBJ databases">
        <title>Deep-cultivation of Planctomycetes and their phenomic and genomic characterization uncovers novel biology.</title>
        <authorList>
            <person name="Wiegand S."/>
            <person name="Jogler M."/>
            <person name="Boedeker C."/>
            <person name="Pinto D."/>
            <person name="Vollmers J."/>
            <person name="Rivas-Marin E."/>
            <person name="Kohn T."/>
            <person name="Peeters S.H."/>
            <person name="Heuer A."/>
            <person name="Rast P."/>
            <person name="Oberbeckmann S."/>
            <person name="Bunk B."/>
            <person name="Jeske O."/>
            <person name="Meyerdierks A."/>
            <person name="Storesund J.E."/>
            <person name="Kallscheuer N."/>
            <person name="Luecker S."/>
            <person name="Lage O.M."/>
            <person name="Pohl T."/>
            <person name="Merkel B.J."/>
            <person name="Hornburger P."/>
            <person name="Mueller R.-W."/>
            <person name="Bruemmer F."/>
            <person name="Labrenz M."/>
            <person name="Spormann A.M."/>
            <person name="Op Den Camp H."/>
            <person name="Overmann J."/>
            <person name="Amann R."/>
            <person name="Jetten M.S.M."/>
            <person name="Mascher T."/>
            <person name="Medema M.H."/>
            <person name="Devos D.P."/>
            <person name="Kaster A.-K."/>
            <person name="Ovreas L."/>
            <person name="Rohde M."/>
            <person name="Galperin M.Y."/>
            <person name="Jogler C."/>
        </authorList>
    </citation>
    <scope>NUCLEOTIDE SEQUENCE [LARGE SCALE GENOMIC DNA]</scope>
    <source>
        <strain evidence="2 3">Pan54</strain>
    </source>
</reference>
<comment type="caution">
    <text evidence="2">The sequence shown here is derived from an EMBL/GenBank/DDBJ whole genome shotgun (WGS) entry which is preliminary data.</text>
</comment>
<dbReference type="SUPFAM" id="SSF51604">
    <property type="entry name" value="Enolase C-terminal domain-like"/>
    <property type="match status" value="1"/>
</dbReference>